<reference evidence="1 2" key="1">
    <citation type="submission" date="2016-11" db="EMBL/GenBank/DDBJ databases">
        <authorList>
            <person name="Jaros S."/>
            <person name="Januszkiewicz K."/>
            <person name="Wedrychowicz H."/>
        </authorList>
    </citation>
    <scope>NUCLEOTIDE SEQUENCE [LARGE SCALE GENOMIC DNA]</scope>
    <source>
        <strain evidence="1 2">DSM 18119</strain>
    </source>
</reference>
<evidence type="ECO:0000313" key="2">
    <source>
        <dbReference type="Proteomes" id="UP000184048"/>
    </source>
</evidence>
<dbReference type="Proteomes" id="UP000184048">
    <property type="component" value="Unassembled WGS sequence"/>
</dbReference>
<protein>
    <submittedName>
        <fullName evidence="1">Uncharacterized protein</fullName>
    </submittedName>
</protein>
<gene>
    <name evidence="1" type="ORF">SAMN02745131_02935</name>
</gene>
<name>A0A1M5CGN9_9BACT</name>
<proteinExistence type="predicted"/>
<dbReference type="EMBL" id="FQUU01000012">
    <property type="protein sequence ID" value="SHF53925.1"/>
    <property type="molecule type" value="Genomic_DNA"/>
</dbReference>
<accession>A0A1M5CGN9</accession>
<keyword evidence="2" id="KW-1185">Reference proteome</keyword>
<dbReference type="AlphaFoldDB" id="A0A1M5CGN9"/>
<evidence type="ECO:0000313" key="1">
    <source>
        <dbReference type="EMBL" id="SHF53925.1"/>
    </source>
</evidence>
<sequence>MLIPESRNIVHFFMLSIMCLFINQAIGQGIAIEPVQKDSYYSVKILQNGIVLAIDEIPFSLQLSNIDGSATSKLPAPTATLTRSTRDEIHLNYKVFIPALTVDLFAEVVYKLVNENVVRKSVRLFQPSMPGLKFILEEKTSPFTAPKQFVTFEENDFPGGLVHEIFPAIGFITPGNYVVAVLTDAGYKNQYTRNTRRRFTENGGGFVGMRKLADANLFSISDSFKNRKGEYFLKQSYGEYYDLDYAKDSTINLKDQFKMRGDLNVLIKDNYVSFKGNTHISSGAEAVVHLPGQNVYTISFQAKGNKPVMMKLFRVKNGKKTIELEDGVKYIDNFPTDTANWKVFKGSILIPYIGNDDISVFIGPSGKNDVHLDIKDFRIVQNQVAPKPYNILPQGDTVEKTSYIFIEPWQSQHQFMVSCQTRLAEGMGFQGSAIEKMMYANVNMLTWISDINDFSPFLVPNMNYAPDMYNRDTYFSVVATYNKYLNLNLWEEWGKTQIANGAIGTIITSSMGSVEVKDNEATILWLQWALLNRRRFKAELPKEKIDRAVAYVLNEFDPDRDGVCEAHFPLNQVDVITYEPKTHRLAANQGMFAVALKTIKALGYDEVREGYINKAVAAYKNFYDPTRKHLLFDTRYPDLISLTDLEPEFLSIWLFNEKMLTDEMVINQLNRMPLLNKNSKAPHPELGTTAAILIRVTGRNQFSYFTKDYQPFEKFGDENYTDGKNDGYYYNGGSWFRPEYCAYVTGLKHGWKNALSMMENRVWAEMNLNPAWPFSKEFIPTKWTTTDSWWPSTKGLSWNVFILMANEVAGLRKPGLEQGY</sequence>
<dbReference type="RefSeq" id="WP_072836080.1">
    <property type="nucleotide sequence ID" value="NZ_FQUU01000012.1"/>
</dbReference>
<organism evidence="1 2">
    <name type="scientific">Flavisolibacter ginsengisoli DSM 18119</name>
    <dbReference type="NCBI Taxonomy" id="1121884"/>
    <lineage>
        <taxon>Bacteria</taxon>
        <taxon>Pseudomonadati</taxon>
        <taxon>Bacteroidota</taxon>
        <taxon>Chitinophagia</taxon>
        <taxon>Chitinophagales</taxon>
        <taxon>Chitinophagaceae</taxon>
        <taxon>Flavisolibacter</taxon>
    </lineage>
</organism>